<dbReference type="HOGENOM" id="CLU_133605_0_0_2"/>
<accession>A0A0E3QP78</accession>
<dbReference type="EMBL" id="CP009526">
    <property type="protein sequence ID" value="AKB52272.1"/>
    <property type="molecule type" value="Genomic_DNA"/>
</dbReference>
<gene>
    <name evidence="1" type="ORF">MSBRW_3019</name>
</gene>
<dbReference type="KEGG" id="mbw:MSBRW_3019"/>
<dbReference type="PATRIC" id="fig|1434109.4.peg.3933"/>
<evidence type="ECO:0000313" key="2">
    <source>
        <dbReference type="Proteomes" id="UP000033038"/>
    </source>
</evidence>
<dbReference type="GeneID" id="24824618"/>
<organism evidence="1 2">
    <name type="scientific">Methanosarcina barkeri str. Wiesmoor</name>
    <dbReference type="NCBI Taxonomy" id="1434109"/>
    <lineage>
        <taxon>Archaea</taxon>
        <taxon>Methanobacteriati</taxon>
        <taxon>Methanobacteriota</taxon>
        <taxon>Stenosarchaea group</taxon>
        <taxon>Methanomicrobia</taxon>
        <taxon>Methanosarcinales</taxon>
        <taxon>Methanosarcinaceae</taxon>
        <taxon>Methanosarcina</taxon>
    </lineage>
</organism>
<evidence type="ECO:0000313" key="1">
    <source>
        <dbReference type="EMBL" id="AKB52272.1"/>
    </source>
</evidence>
<protein>
    <submittedName>
        <fullName evidence="1">Thioredoxin</fullName>
    </submittedName>
</protein>
<dbReference type="SUPFAM" id="SSF52833">
    <property type="entry name" value="Thioredoxin-like"/>
    <property type="match status" value="1"/>
</dbReference>
<reference evidence="1 2" key="1">
    <citation type="submission" date="2014-07" db="EMBL/GenBank/DDBJ databases">
        <title>Methanogenic archaea and the global carbon cycle.</title>
        <authorList>
            <person name="Henriksen J.R."/>
            <person name="Luke J."/>
            <person name="Reinhart S."/>
            <person name="Benedict M.N."/>
            <person name="Youngblut N.D."/>
            <person name="Metcalf M.E."/>
            <person name="Whitaker R.J."/>
            <person name="Metcalf W.W."/>
        </authorList>
    </citation>
    <scope>NUCLEOTIDE SEQUENCE [LARGE SCALE GENOMIC DNA]</scope>
    <source>
        <strain evidence="1 2">Wiesmoor</strain>
    </source>
</reference>
<dbReference type="Gene3D" id="3.40.30.10">
    <property type="entry name" value="Glutaredoxin"/>
    <property type="match status" value="1"/>
</dbReference>
<dbReference type="AlphaFoldDB" id="A0A0E3QP78"/>
<proteinExistence type="predicted"/>
<name>A0A0E3QP78_METBA</name>
<dbReference type="InterPro" id="IPR036249">
    <property type="entry name" value="Thioredoxin-like_sf"/>
</dbReference>
<dbReference type="CDD" id="cd02947">
    <property type="entry name" value="TRX_family"/>
    <property type="match status" value="1"/>
</dbReference>
<dbReference type="RefSeq" id="WP_011306704.1">
    <property type="nucleotide sequence ID" value="NZ_CP009526.1"/>
</dbReference>
<sequence length="193" mass="21408">MKRLHRIPSKERTSFLSFPLIKSLSILAIFCLFLFSSGCTDLDDSGNEAEPAEVTKNISDSGSGMELIEVTNLSQIDKALKKGPVALKLGSKGCIPCGEQEEIFSELLPMYQDSASFMLIDIKQYPEFATEFGVRVIPDTCIITDIENGKYVYMRQDGSKSQERESARFLGVTDKETLSETLDKAIESKKTEG</sequence>
<dbReference type="Proteomes" id="UP000033038">
    <property type="component" value="Chromosome"/>
</dbReference>